<dbReference type="SMART" id="SM00304">
    <property type="entry name" value="HAMP"/>
    <property type="match status" value="1"/>
</dbReference>
<evidence type="ECO:0000313" key="15">
    <source>
        <dbReference type="Proteomes" id="UP000002432"/>
    </source>
</evidence>
<dbReference type="InterPro" id="IPR036890">
    <property type="entry name" value="HATPase_C_sf"/>
</dbReference>
<dbReference type="SUPFAM" id="SSF55874">
    <property type="entry name" value="ATPase domain of HSP90 chaperone/DNA topoisomerase II/histidine kinase"/>
    <property type="match status" value="1"/>
</dbReference>
<keyword evidence="11" id="KW-0472">Membrane</keyword>
<dbReference type="SUPFAM" id="SSF158472">
    <property type="entry name" value="HAMP domain-like"/>
    <property type="match status" value="1"/>
</dbReference>
<dbReference type="InterPro" id="IPR004358">
    <property type="entry name" value="Sig_transdc_His_kin-like_C"/>
</dbReference>
<keyword evidence="5" id="KW-0808">Transferase</keyword>
<evidence type="ECO:0000256" key="10">
    <source>
        <dbReference type="SAM" id="MobiDB-lite"/>
    </source>
</evidence>
<keyword evidence="4" id="KW-0597">Phosphoprotein</keyword>
<proteinExistence type="predicted"/>
<dbReference type="PRINTS" id="PR00344">
    <property type="entry name" value="BCTRLSENSOR"/>
</dbReference>
<keyword evidence="9" id="KW-0902">Two-component regulatory system</keyword>
<dbReference type="InterPro" id="IPR003661">
    <property type="entry name" value="HisK_dim/P_dom"/>
</dbReference>
<dbReference type="Gene3D" id="6.10.340.10">
    <property type="match status" value="1"/>
</dbReference>
<dbReference type="Gene3D" id="1.10.287.130">
    <property type="match status" value="1"/>
</dbReference>
<comment type="subcellular location">
    <subcellularLocation>
        <location evidence="2">Membrane</location>
    </subcellularLocation>
</comment>
<dbReference type="GO" id="GO:0016020">
    <property type="term" value="C:membrane"/>
    <property type="evidence" value="ECO:0007669"/>
    <property type="project" value="UniProtKB-SubCell"/>
</dbReference>
<evidence type="ECO:0000313" key="14">
    <source>
        <dbReference type="EMBL" id="ABF39755.1"/>
    </source>
</evidence>
<protein>
    <recommendedName>
        <fullName evidence="3">histidine kinase</fullName>
        <ecNumber evidence="3">2.7.13.3</ecNumber>
    </recommendedName>
</protein>
<dbReference type="PANTHER" id="PTHR43065:SF10">
    <property type="entry name" value="PEROXIDE STRESS-ACTIVATED HISTIDINE KINASE MAK3"/>
    <property type="match status" value="1"/>
</dbReference>
<dbReference type="STRING" id="204669.Acid345_0750"/>
<dbReference type="EC" id="2.7.13.3" evidence="3"/>
<keyword evidence="6" id="KW-0547">Nucleotide-binding</keyword>
<dbReference type="Pfam" id="PF02518">
    <property type="entry name" value="HATPase_c"/>
    <property type="match status" value="1"/>
</dbReference>
<dbReference type="RefSeq" id="WP_011521557.1">
    <property type="nucleotide sequence ID" value="NC_008009.1"/>
</dbReference>
<keyword evidence="7 14" id="KW-0418">Kinase</keyword>
<name>Q1ITP5_KORVE</name>
<dbReference type="CDD" id="cd00082">
    <property type="entry name" value="HisKA"/>
    <property type="match status" value="1"/>
</dbReference>
<sequence>MRAETITTDKANEQASSWSSNGEVLPKPVPPSPRPARMRMPWQLKTLLPVAAALLNGLLLFVLLTISLDSGPRHTVIAVATAGAFIICAIIMATLGYFVRKPMLELQKKIARVTQGDLSVSVDFADRNDEIGDLGRDFNSMVLQLRESREEIQRLHRTQMSRAEHLATLGELAAGLAHEIRNPLAGIAGVIDIIGRDLPIESPACAVVKEVKQEAMHINRILTDLLETARPKHPNFRREDLDATISHAIMFAREQATTKQVHIEFLQQKNVRPVEHDPAQIHQVLLNMLLNAIQAVAREGHIVVSLENRGDYAAISITDNGPGIPPDTLKNIFRPFFTTKGHGTGLGLSLARRMVEDHAGRIEVTSKVGEGTTFVVLLPYDRPHSEPAQS</sequence>
<dbReference type="GO" id="GO:0000155">
    <property type="term" value="F:phosphorelay sensor kinase activity"/>
    <property type="evidence" value="ECO:0007669"/>
    <property type="project" value="InterPro"/>
</dbReference>
<evidence type="ECO:0000256" key="11">
    <source>
        <dbReference type="SAM" id="Phobius"/>
    </source>
</evidence>
<dbReference type="eggNOG" id="COG4191">
    <property type="taxonomic scope" value="Bacteria"/>
</dbReference>
<dbReference type="GO" id="GO:0005524">
    <property type="term" value="F:ATP binding"/>
    <property type="evidence" value="ECO:0007669"/>
    <property type="project" value="UniProtKB-KW"/>
</dbReference>
<dbReference type="AlphaFoldDB" id="Q1ITP5"/>
<feature type="region of interest" description="Disordered" evidence="10">
    <location>
        <begin position="1"/>
        <end position="32"/>
    </location>
</feature>
<dbReference type="SUPFAM" id="SSF47384">
    <property type="entry name" value="Homodimeric domain of signal transducing histidine kinase"/>
    <property type="match status" value="1"/>
</dbReference>
<gene>
    <name evidence="14" type="ordered locus">Acid345_0750</name>
</gene>
<keyword evidence="11" id="KW-1133">Transmembrane helix</keyword>
<dbReference type="HOGENOM" id="CLU_707471_0_0_0"/>
<evidence type="ECO:0000256" key="8">
    <source>
        <dbReference type="ARBA" id="ARBA00022840"/>
    </source>
</evidence>
<dbReference type="Pfam" id="PF00512">
    <property type="entry name" value="HisKA"/>
    <property type="match status" value="1"/>
</dbReference>
<evidence type="ECO:0000256" key="3">
    <source>
        <dbReference type="ARBA" id="ARBA00012438"/>
    </source>
</evidence>
<keyword evidence="15" id="KW-1185">Reference proteome</keyword>
<feature type="transmembrane region" description="Helical" evidence="11">
    <location>
        <begin position="74"/>
        <end position="99"/>
    </location>
</feature>
<dbReference type="PROSITE" id="PS50109">
    <property type="entry name" value="HIS_KIN"/>
    <property type="match status" value="1"/>
</dbReference>
<keyword evidence="11" id="KW-0812">Transmembrane</keyword>
<organism evidence="14 15">
    <name type="scientific">Koribacter versatilis (strain Ellin345)</name>
    <dbReference type="NCBI Taxonomy" id="204669"/>
    <lineage>
        <taxon>Bacteria</taxon>
        <taxon>Pseudomonadati</taxon>
        <taxon>Acidobacteriota</taxon>
        <taxon>Terriglobia</taxon>
        <taxon>Terriglobales</taxon>
        <taxon>Candidatus Korobacteraceae</taxon>
        <taxon>Candidatus Korobacter</taxon>
    </lineage>
</organism>
<dbReference type="Pfam" id="PF00672">
    <property type="entry name" value="HAMP"/>
    <property type="match status" value="1"/>
</dbReference>
<dbReference type="Gene3D" id="3.30.565.10">
    <property type="entry name" value="Histidine kinase-like ATPase, C-terminal domain"/>
    <property type="match status" value="1"/>
</dbReference>
<evidence type="ECO:0000259" key="13">
    <source>
        <dbReference type="PROSITE" id="PS50885"/>
    </source>
</evidence>
<dbReference type="SMART" id="SM00388">
    <property type="entry name" value="HisKA"/>
    <property type="match status" value="1"/>
</dbReference>
<dbReference type="EMBL" id="CP000360">
    <property type="protein sequence ID" value="ABF39755.1"/>
    <property type="molecule type" value="Genomic_DNA"/>
</dbReference>
<accession>Q1ITP5</accession>
<evidence type="ECO:0000256" key="7">
    <source>
        <dbReference type="ARBA" id="ARBA00022777"/>
    </source>
</evidence>
<dbReference type="KEGG" id="aba:Acid345_0750"/>
<reference evidence="14 15" key="1">
    <citation type="journal article" date="2009" name="Appl. Environ. Microbiol.">
        <title>Three genomes from the phylum Acidobacteria provide insight into the lifestyles of these microorganisms in soils.</title>
        <authorList>
            <person name="Ward N.L."/>
            <person name="Challacombe J.F."/>
            <person name="Janssen P.H."/>
            <person name="Henrissat B."/>
            <person name="Coutinho P.M."/>
            <person name="Wu M."/>
            <person name="Xie G."/>
            <person name="Haft D.H."/>
            <person name="Sait M."/>
            <person name="Badger J."/>
            <person name="Barabote R.D."/>
            <person name="Bradley B."/>
            <person name="Brettin T.S."/>
            <person name="Brinkac L.M."/>
            <person name="Bruce D."/>
            <person name="Creasy T."/>
            <person name="Daugherty S.C."/>
            <person name="Davidsen T.M."/>
            <person name="DeBoy R.T."/>
            <person name="Detter J.C."/>
            <person name="Dodson R.J."/>
            <person name="Durkin A.S."/>
            <person name="Ganapathy A."/>
            <person name="Gwinn-Giglio M."/>
            <person name="Han C.S."/>
            <person name="Khouri H."/>
            <person name="Kiss H."/>
            <person name="Kothari S.P."/>
            <person name="Madupu R."/>
            <person name="Nelson K.E."/>
            <person name="Nelson W.C."/>
            <person name="Paulsen I."/>
            <person name="Penn K."/>
            <person name="Ren Q."/>
            <person name="Rosovitz M.J."/>
            <person name="Selengut J.D."/>
            <person name="Shrivastava S."/>
            <person name="Sullivan S.A."/>
            <person name="Tapia R."/>
            <person name="Thompson L.S."/>
            <person name="Watkins K.L."/>
            <person name="Yang Q."/>
            <person name="Yu C."/>
            <person name="Zafar N."/>
            <person name="Zhou L."/>
            <person name="Kuske C.R."/>
        </authorList>
    </citation>
    <scope>NUCLEOTIDE SEQUENCE [LARGE SCALE GENOMIC DNA]</scope>
    <source>
        <strain evidence="14 15">Ellin345</strain>
    </source>
</reference>
<feature type="compositionally biased region" description="Polar residues" evidence="10">
    <location>
        <begin position="1"/>
        <end position="22"/>
    </location>
</feature>
<evidence type="ECO:0000259" key="12">
    <source>
        <dbReference type="PROSITE" id="PS50109"/>
    </source>
</evidence>
<dbReference type="InterPro" id="IPR003594">
    <property type="entry name" value="HATPase_dom"/>
</dbReference>
<dbReference type="InterPro" id="IPR036097">
    <property type="entry name" value="HisK_dim/P_sf"/>
</dbReference>
<feature type="domain" description="HAMP" evidence="13">
    <location>
        <begin position="97"/>
        <end position="150"/>
    </location>
</feature>
<feature type="transmembrane region" description="Helical" evidence="11">
    <location>
        <begin position="47"/>
        <end position="68"/>
    </location>
</feature>
<dbReference type="PROSITE" id="PS50885">
    <property type="entry name" value="HAMP"/>
    <property type="match status" value="1"/>
</dbReference>
<dbReference type="OrthoDB" id="9764522at2"/>
<dbReference type="CDD" id="cd06225">
    <property type="entry name" value="HAMP"/>
    <property type="match status" value="1"/>
</dbReference>
<keyword evidence="8" id="KW-0067">ATP-binding</keyword>
<evidence type="ECO:0000256" key="4">
    <source>
        <dbReference type="ARBA" id="ARBA00022553"/>
    </source>
</evidence>
<comment type="catalytic activity">
    <reaction evidence="1">
        <text>ATP + protein L-histidine = ADP + protein N-phospho-L-histidine.</text>
        <dbReference type="EC" id="2.7.13.3"/>
    </reaction>
</comment>
<dbReference type="InterPro" id="IPR005467">
    <property type="entry name" value="His_kinase_dom"/>
</dbReference>
<evidence type="ECO:0000256" key="9">
    <source>
        <dbReference type="ARBA" id="ARBA00023012"/>
    </source>
</evidence>
<evidence type="ECO:0000256" key="6">
    <source>
        <dbReference type="ARBA" id="ARBA00022741"/>
    </source>
</evidence>
<evidence type="ECO:0000256" key="2">
    <source>
        <dbReference type="ARBA" id="ARBA00004370"/>
    </source>
</evidence>
<feature type="domain" description="Histidine kinase" evidence="12">
    <location>
        <begin position="175"/>
        <end position="382"/>
    </location>
</feature>
<evidence type="ECO:0000256" key="5">
    <source>
        <dbReference type="ARBA" id="ARBA00022679"/>
    </source>
</evidence>
<dbReference type="InterPro" id="IPR003660">
    <property type="entry name" value="HAMP_dom"/>
</dbReference>
<dbReference type="PANTHER" id="PTHR43065">
    <property type="entry name" value="SENSOR HISTIDINE KINASE"/>
    <property type="match status" value="1"/>
</dbReference>
<evidence type="ECO:0000256" key="1">
    <source>
        <dbReference type="ARBA" id="ARBA00000085"/>
    </source>
</evidence>
<dbReference type="Proteomes" id="UP000002432">
    <property type="component" value="Chromosome"/>
</dbReference>
<dbReference type="EnsemblBacteria" id="ABF39755">
    <property type="protein sequence ID" value="ABF39755"/>
    <property type="gene ID" value="Acid345_0750"/>
</dbReference>
<dbReference type="SMART" id="SM00387">
    <property type="entry name" value="HATPase_c"/>
    <property type="match status" value="1"/>
</dbReference>